<gene>
    <name evidence="11" type="ORF">GCM10008957_43370</name>
</gene>
<dbReference type="SUPFAM" id="SSF158472">
    <property type="entry name" value="HAMP domain-like"/>
    <property type="match status" value="1"/>
</dbReference>
<evidence type="ECO:0000256" key="1">
    <source>
        <dbReference type="ARBA" id="ARBA00000085"/>
    </source>
</evidence>
<evidence type="ECO:0000313" key="11">
    <source>
        <dbReference type="EMBL" id="GGR27315.1"/>
    </source>
</evidence>
<reference evidence="11" key="2">
    <citation type="submission" date="2020-09" db="EMBL/GenBank/DDBJ databases">
        <authorList>
            <person name="Sun Q."/>
            <person name="Ohkuma M."/>
        </authorList>
    </citation>
    <scope>NUCLEOTIDE SEQUENCE</scope>
    <source>
        <strain evidence="11">JCM 31311</strain>
    </source>
</reference>
<comment type="subcellular location">
    <subcellularLocation>
        <location evidence="2">Membrane</location>
    </subcellularLocation>
</comment>
<dbReference type="GO" id="GO:0000155">
    <property type="term" value="F:phosphorelay sensor kinase activity"/>
    <property type="evidence" value="ECO:0007669"/>
    <property type="project" value="InterPro"/>
</dbReference>
<organism evidence="11 12">
    <name type="scientific">Deinococcus ruber</name>
    <dbReference type="NCBI Taxonomy" id="1848197"/>
    <lineage>
        <taxon>Bacteria</taxon>
        <taxon>Thermotogati</taxon>
        <taxon>Deinococcota</taxon>
        <taxon>Deinococci</taxon>
        <taxon>Deinococcales</taxon>
        <taxon>Deinococcaceae</taxon>
        <taxon>Deinococcus</taxon>
    </lineage>
</organism>
<proteinExistence type="predicted"/>
<name>A0A918CK43_9DEIO</name>
<dbReference type="SMART" id="SM00304">
    <property type="entry name" value="HAMP"/>
    <property type="match status" value="1"/>
</dbReference>
<dbReference type="PROSITE" id="PS50109">
    <property type="entry name" value="HIS_KIN"/>
    <property type="match status" value="1"/>
</dbReference>
<evidence type="ECO:0000313" key="12">
    <source>
        <dbReference type="Proteomes" id="UP000603865"/>
    </source>
</evidence>
<comment type="catalytic activity">
    <reaction evidence="1">
        <text>ATP + protein L-histidine = ADP + protein N-phospho-L-histidine.</text>
        <dbReference type="EC" id="2.7.13.3"/>
    </reaction>
</comment>
<dbReference type="CDD" id="cd00082">
    <property type="entry name" value="HisKA"/>
    <property type="match status" value="1"/>
</dbReference>
<evidence type="ECO:0000256" key="6">
    <source>
        <dbReference type="ARBA" id="ARBA00022777"/>
    </source>
</evidence>
<dbReference type="CDD" id="cd06225">
    <property type="entry name" value="HAMP"/>
    <property type="match status" value="1"/>
</dbReference>
<dbReference type="InterPro" id="IPR004358">
    <property type="entry name" value="Sig_transdc_His_kin-like_C"/>
</dbReference>
<keyword evidence="6 11" id="KW-0418">Kinase</keyword>
<evidence type="ECO:0000256" key="5">
    <source>
        <dbReference type="ARBA" id="ARBA00022679"/>
    </source>
</evidence>
<evidence type="ECO:0000256" key="8">
    <source>
        <dbReference type="SAM" id="Phobius"/>
    </source>
</evidence>
<dbReference type="RefSeq" id="WP_189092604.1">
    <property type="nucleotide sequence ID" value="NZ_BMQL01000040.1"/>
</dbReference>
<dbReference type="GO" id="GO:0016020">
    <property type="term" value="C:membrane"/>
    <property type="evidence" value="ECO:0007669"/>
    <property type="project" value="UniProtKB-SubCell"/>
</dbReference>
<evidence type="ECO:0000256" key="3">
    <source>
        <dbReference type="ARBA" id="ARBA00012438"/>
    </source>
</evidence>
<dbReference type="EMBL" id="BMQL01000040">
    <property type="protein sequence ID" value="GGR27315.1"/>
    <property type="molecule type" value="Genomic_DNA"/>
</dbReference>
<dbReference type="PRINTS" id="PR00344">
    <property type="entry name" value="BCTRLSENSOR"/>
</dbReference>
<dbReference type="Pfam" id="PF00672">
    <property type="entry name" value="HAMP"/>
    <property type="match status" value="1"/>
</dbReference>
<dbReference type="InterPro" id="IPR003661">
    <property type="entry name" value="HisK_dim/P_dom"/>
</dbReference>
<reference evidence="11" key="1">
    <citation type="journal article" date="2014" name="Int. J. Syst. Evol. Microbiol.">
        <title>Complete genome sequence of Corynebacterium casei LMG S-19264T (=DSM 44701T), isolated from a smear-ripened cheese.</title>
        <authorList>
            <consortium name="US DOE Joint Genome Institute (JGI-PGF)"/>
            <person name="Walter F."/>
            <person name="Albersmeier A."/>
            <person name="Kalinowski J."/>
            <person name="Ruckert C."/>
        </authorList>
    </citation>
    <scope>NUCLEOTIDE SEQUENCE</scope>
    <source>
        <strain evidence="11">JCM 31311</strain>
    </source>
</reference>
<dbReference type="FunFam" id="3.30.565.10:FF:000006">
    <property type="entry name" value="Sensor histidine kinase WalK"/>
    <property type="match status" value="1"/>
</dbReference>
<dbReference type="Pfam" id="PF02518">
    <property type="entry name" value="HATPase_c"/>
    <property type="match status" value="1"/>
</dbReference>
<dbReference type="Pfam" id="PF00512">
    <property type="entry name" value="HisKA"/>
    <property type="match status" value="1"/>
</dbReference>
<dbReference type="InterPro" id="IPR003594">
    <property type="entry name" value="HATPase_dom"/>
</dbReference>
<feature type="domain" description="Histidine kinase" evidence="9">
    <location>
        <begin position="148"/>
        <end position="365"/>
    </location>
</feature>
<dbReference type="EC" id="2.7.13.3" evidence="3"/>
<dbReference type="InterPro" id="IPR050736">
    <property type="entry name" value="Sensor_HK_Regulatory"/>
</dbReference>
<keyword evidence="12" id="KW-1185">Reference proteome</keyword>
<feature type="domain" description="HAMP" evidence="10">
    <location>
        <begin position="88"/>
        <end position="140"/>
    </location>
</feature>
<evidence type="ECO:0000256" key="2">
    <source>
        <dbReference type="ARBA" id="ARBA00004370"/>
    </source>
</evidence>
<dbReference type="Gene3D" id="3.30.565.10">
    <property type="entry name" value="Histidine kinase-like ATPase, C-terminal domain"/>
    <property type="match status" value="1"/>
</dbReference>
<dbReference type="PANTHER" id="PTHR43711:SF1">
    <property type="entry name" value="HISTIDINE KINASE 1"/>
    <property type="match status" value="1"/>
</dbReference>
<protein>
    <recommendedName>
        <fullName evidence="3">histidine kinase</fullName>
        <ecNumber evidence="3">2.7.13.3</ecNumber>
    </recommendedName>
</protein>
<dbReference type="Gene3D" id="1.10.287.130">
    <property type="match status" value="1"/>
</dbReference>
<dbReference type="PROSITE" id="PS50885">
    <property type="entry name" value="HAMP"/>
    <property type="match status" value="1"/>
</dbReference>
<dbReference type="InterPro" id="IPR003660">
    <property type="entry name" value="HAMP_dom"/>
</dbReference>
<sequence length="366" mass="39310">MRLLPRLFLSHTSVVVLTVVSLFVLAEVLAPAFIRHHVEEMVALIGPAGLSLREDLSRGMRTTFTGALLLASGIALGVAFVSAYLAARRVVRAVRQLSGGSLAIAEGNYLRRLPEEGQDELTELARNFNRMARALADVEASRIELITNVAHELRTPLTALQGYAEALNDGILPPEHVSAAILRETRAMERLTNDLSLVSRVEAGKIELTLHPVVVANLLMTVQERFLLLAENRHLTLQLEAPGPALLVQADAERASQVLANLVTNALKYTPAGGTVRVFTVVSTKTVAIHVQDDGPGLSAEEQRRIFERFYRTDHSRSRSTGSGGGSGVGLTIARGLARAMAGDVIVTSTPAAGSTFIFILPAVLP</sequence>
<keyword evidence="8" id="KW-1133">Transmembrane helix</keyword>
<dbReference type="SUPFAM" id="SSF47384">
    <property type="entry name" value="Homodimeric domain of signal transducing histidine kinase"/>
    <property type="match status" value="1"/>
</dbReference>
<dbReference type="Proteomes" id="UP000603865">
    <property type="component" value="Unassembled WGS sequence"/>
</dbReference>
<dbReference type="InterPro" id="IPR005467">
    <property type="entry name" value="His_kinase_dom"/>
</dbReference>
<feature type="transmembrane region" description="Helical" evidence="8">
    <location>
        <begin position="12"/>
        <end position="34"/>
    </location>
</feature>
<evidence type="ECO:0000256" key="7">
    <source>
        <dbReference type="ARBA" id="ARBA00023012"/>
    </source>
</evidence>
<evidence type="ECO:0000256" key="4">
    <source>
        <dbReference type="ARBA" id="ARBA00022553"/>
    </source>
</evidence>
<dbReference type="CDD" id="cd00075">
    <property type="entry name" value="HATPase"/>
    <property type="match status" value="1"/>
</dbReference>
<evidence type="ECO:0000259" key="9">
    <source>
        <dbReference type="PROSITE" id="PS50109"/>
    </source>
</evidence>
<comment type="caution">
    <text evidence="11">The sequence shown here is derived from an EMBL/GenBank/DDBJ whole genome shotgun (WGS) entry which is preliminary data.</text>
</comment>
<accession>A0A918CK43</accession>
<dbReference type="Gene3D" id="6.10.340.10">
    <property type="match status" value="1"/>
</dbReference>
<keyword evidence="5" id="KW-0808">Transferase</keyword>
<feature type="transmembrane region" description="Helical" evidence="8">
    <location>
        <begin position="64"/>
        <end position="87"/>
    </location>
</feature>
<dbReference type="PANTHER" id="PTHR43711">
    <property type="entry name" value="TWO-COMPONENT HISTIDINE KINASE"/>
    <property type="match status" value="1"/>
</dbReference>
<dbReference type="SMART" id="SM00387">
    <property type="entry name" value="HATPase_c"/>
    <property type="match status" value="1"/>
</dbReference>
<keyword evidence="8" id="KW-0812">Transmembrane</keyword>
<dbReference type="AlphaFoldDB" id="A0A918CK43"/>
<keyword evidence="7" id="KW-0902">Two-component regulatory system</keyword>
<evidence type="ECO:0000259" key="10">
    <source>
        <dbReference type="PROSITE" id="PS50885"/>
    </source>
</evidence>
<keyword evidence="8" id="KW-0472">Membrane</keyword>
<feature type="transmembrane region" description="Helical" evidence="8">
    <location>
        <begin position="345"/>
        <end position="365"/>
    </location>
</feature>
<dbReference type="SMART" id="SM00388">
    <property type="entry name" value="HisKA"/>
    <property type="match status" value="1"/>
</dbReference>
<keyword evidence="4" id="KW-0597">Phosphoprotein</keyword>
<dbReference type="InterPro" id="IPR036097">
    <property type="entry name" value="HisK_dim/P_sf"/>
</dbReference>
<dbReference type="InterPro" id="IPR036890">
    <property type="entry name" value="HATPase_C_sf"/>
</dbReference>
<dbReference type="SUPFAM" id="SSF55874">
    <property type="entry name" value="ATPase domain of HSP90 chaperone/DNA topoisomerase II/histidine kinase"/>
    <property type="match status" value="1"/>
</dbReference>